<feature type="region of interest" description="Disordered" evidence="2">
    <location>
        <begin position="370"/>
        <end position="394"/>
    </location>
</feature>
<accession>A0A1W2CPZ5</accession>
<evidence type="ECO:0000256" key="1">
    <source>
        <dbReference type="SAM" id="Coils"/>
    </source>
</evidence>
<dbReference type="InterPro" id="IPR007844">
    <property type="entry name" value="AsmA"/>
</dbReference>
<sequence length="698" mass="75471">MVKIFKWMSVILGFTIILSVAAVFLVPRLVDVQKYKPRMEQMVSHATGRPFLMGGDVELSLFPWVGISLSDLTLGNPEGFDKEKPFLTVGSFDVKVKLLPLLSRDIQVKEFVLDGPRVVLIKRTNGIGNWENMGSPPTHDGNAGKTKKPSSPETIAKQDSGIPTALPVNALAVERFAVINGVVEWHDRARQTSNVVSDIDLQLTDISLDAPVAVDFSARVDNEPVSLSGQVGPVGNPPGKGSLPLDVTVKLLEDITLAVKGTIVDVTAAPRFELALDLANFSPRSLVTRLGKSDLLPSSHGNSFNRFSVKADLSGDLSALSIVNGILVLDESTMAFSGGIKAFSKPDIRFDITIDELDLDQYLPPSKTATAPLVKESSDKESPGAASGSGEKLKTVGISPQRKMDYTPLRKLVLNGRAAVKNLKVKEMVLRNVEMGIDADKGIFNLDPFTMDLYGGQMASAAIVNVQKNTPKGSLKLKTDKVRVGPVIQALSRKDFLEGALNAHVNLTFTGDDPDVIKQNLNGKGTLVFTDGAIVGVDLAGMVRNVKANLGLGEKTATKPRTDFAELKAPFILTQGLFHTPGITMMSPLIRLLVLGRADLVQETLDLKVQPKFVATLKGQGDTKERSGLTVPVLVTGTFDKPEFRPDMEALVKTSIPQVKEIKKEVKSLIENKGDSKEQLKNIEDKAKDLLKNFSFGQ</sequence>
<name>A0A1W2CPZ5_9BACT</name>
<dbReference type="RefSeq" id="WP_170923812.1">
    <property type="nucleotide sequence ID" value="NZ_FWXY01000013.1"/>
</dbReference>
<feature type="domain" description="AsmA" evidence="3">
    <location>
        <begin position="1"/>
        <end position="227"/>
    </location>
</feature>
<feature type="region of interest" description="Disordered" evidence="2">
    <location>
        <begin position="129"/>
        <end position="159"/>
    </location>
</feature>
<keyword evidence="5" id="KW-1185">Reference proteome</keyword>
<evidence type="ECO:0000313" key="4">
    <source>
        <dbReference type="EMBL" id="SMC87325.1"/>
    </source>
</evidence>
<dbReference type="EMBL" id="FWXY01000013">
    <property type="protein sequence ID" value="SMC87325.1"/>
    <property type="molecule type" value="Genomic_DNA"/>
</dbReference>
<evidence type="ECO:0000259" key="3">
    <source>
        <dbReference type="Pfam" id="PF05170"/>
    </source>
</evidence>
<dbReference type="PANTHER" id="PTHR30441:SF4">
    <property type="entry name" value="PROTEIN ASMA"/>
    <property type="match status" value="1"/>
</dbReference>
<organism evidence="4 5">
    <name type="scientific">Desulfocicer vacuolatum DSM 3385</name>
    <dbReference type="NCBI Taxonomy" id="1121400"/>
    <lineage>
        <taxon>Bacteria</taxon>
        <taxon>Pseudomonadati</taxon>
        <taxon>Thermodesulfobacteriota</taxon>
        <taxon>Desulfobacteria</taxon>
        <taxon>Desulfobacterales</taxon>
        <taxon>Desulfobacteraceae</taxon>
        <taxon>Desulfocicer</taxon>
    </lineage>
</organism>
<dbReference type="Pfam" id="PF05170">
    <property type="entry name" value="AsmA"/>
    <property type="match status" value="2"/>
</dbReference>
<keyword evidence="1" id="KW-0175">Coiled coil</keyword>
<dbReference type="InterPro" id="IPR052894">
    <property type="entry name" value="AsmA-related"/>
</dbReference>
<dbReference type="AlphaFoldDB" id="A0A1W2CPZ5"/>
<dbReference type="GO" id="GO:0005886">
    <property type="term" value="C:plasma membrane"/>
    <property type="evidence" value="ECO:0007669"/>
    <property type="project" value="TreeGrafter"/>
</dbReference>
<reference evidence="4 5" key="1">
    <citation type="submission" date="2017-04" db="EMBL/GenBank/DDBJ databases">
        <authorList>
            <person name="Afonso C.L."/>
            <person name="Miller P.J."/>
            <person name="Scott M.A."/>
            <person name="Spackman E."/>
            <person name="Goraichik I."/>
            <person name="Dimitrov K.M."/>
            <person name="Suarez D.L."/>
            <person name="Swayne D.E."/>
        </authorList>
    </citation>
    <scope>NUCLEOTIDE SEQUENCE [LARGE SCALE GENOMIC DNA]</scope>
    <source>
        <strain evidence="4 5">DSM 3385</strain>
    </source>
</reference>
<feature type="coiled-coil region" evidence="1">
    <location>
        <begin position="659"/>
        <end position="693"/>
    </location>
</feature>
<evidence type="ECO:0000256" key="2">
    <source>
        <dbReference type="SAM" id="MobiDB-lite"/>
    </source>
</evidence>
<dbReference type="STRING" id="1121400.SAMN02746065_11341"/>
<dbReference type="Proteomes" id="UP000192418">
    <property type="component" value="Unassembled WGS sequence"/>
</dbReference>
<protein>
    <submittedName>
        <fullName evidence="4">AsmA protein</fullName>
    </submittedName>
</protein>
<dbReference type="PANTHER" id="PTHR30441">
    <property type="entry name" value="DUF748 DOMAIN-CONTAINING PROTEIN"/>
    <property type="match status" value="1"/>
</dbReference>
<proteinExistence type="predicted"/>
<dbReference type="GO" id="GO:0090313">
    <property type="term" value="P:regulation of protein targeting to membrane"/>
    <property type="evidence" value="ECO:0007669"/>
    <property type="project" value="TreeGrafter"/>
</dbReference>
<gene>
    <name evidence="4" type="ORF">SAMN02746065_11341</name>
</gene>
<feature type="domain" description="AsmA" evidence="3">
    <location>
        <begin position="344"/>
        <end position="579"/>
    </location>
</feature>
<evidence type="ECO:0000313" key="5">
    <source>
        <dbReference type="Proteomes" id="UP000192418"/>
    </source>
</evidence>